<dbReference type="Pfam" id="PF08241">
    <property type="entry name" value="Methyltransf_11"/>
    <property type="match status" value="1"/>
</dbReference>
<dbReference type="NCBIfam" id="NF033788">
    <property type="entry name" value="HTH_metalloreg"/>
    <property type="match status" value="1"/>
</dbReference>
<dbReference type="InterPro" id="IPR001845">
    <property type="entry name" value="HTH_ArsR_DNA-bd_dom"/>
</dbReference>
<gene>
    <name evidence="2" type="ORF">METZ01_LOCUS234296</name>
</gene>
<dbReference type="SMART" id="SM00418">
    <property type="entry name" value="HTH_ARSR"/>
    <property type="match status" value="1"/>
</dbReference>
<organism evidence="2">
    <name type="scientific">marine metagenome</name>
    <dbReference type="NCBI Taxonomy" id="408172"/>
    <lineage>
        <taxon>unclassified sequences</taxon>
        <taxon>metagenomes</taxon>
        <taxon>ecological metagenomes</taxon>
    </lineage>
</organism>
<dbReference type="InterPro" id="IPR050508">
    <property type="entry name" value="Methyltransf_Superfamily"/>
</dbReference>
<dbReference type="PANTHER" id="PTHR42912:SF80">
    <property type="entry name" value="METHYLTRANSFERASE DOMAIN-CONTAINING PROTEIN"/>
    <property type="match status" value="1"/>
</dbReference>
<dbReference type="Gene3D" id="3.40.50.150">
    <property type="entry name" value="Vaccinia Virus protein VP39"/>
    <property type="match status" value="1"/>
</dbReference>
<feature type="domain" description="HTH arsR-type" evidence="1">
    <location>
        <begin position="1"/>
        <end position="91"/>
    </location>
</feature>
<dbReference type="EMBL" id="UINC01058784">
    <property type="protein sequence ID" value="SVB81442.1"/>
    <property type="molecule type" value="Genomic_DNA"/>
</dbReference>
<proteinExistence type="predicted"/>
<dbReference type="CDD" id="cd02440">
    <property type="entry name" value="AdoMet_MTases"/>
    <property type="match status" value="1"/>
</dbReference>
<dbReference type="PANTHER" id="PTHR42912">
    <property type="entry name" value="METHYLTRANSFERASE"/>
    <property type="match status" value="1"/>
</dbReference>
<dbReference type="InterPro" id="IPR036390">
    <property type="entry name" value="WH_DNA-bd_sf"/>
</dbReference>
<evidence type="ECO:0000313" key="2">
    <source>
        <dbReference type="EMBL" id="SVB81442.1"/>
    </source>
</evidence>
<protein>
    <recommendedName>
        <fullName evidence="1">HTH arsR-type domain-containing protein</fullName>
    </recommendedName>
</protein>
<dbReference type="GO" id="GO:0003700">
    <property type="term" value="F:DNA-binding transcription factor activity"/>
    <property type="evidence" value="ECO:0007669"/>
    <property type="project" value="InterPro"/>
</dbReference>
<dbReference type="PRINTS" id="PR00778">
    <property type="entry name" value="HTHARSR"/>
</dbReference>
<dbReference type="SUPFAM" id="SSF53335">
    <property type="entry name" value="S-adenosyl-L-methionine-dependent methyltransferases"/>
    <property type="match status" value="1"/>
</dbReference>
<name>A0A382H2Q7_9ZZZZ</name>
<dbReference type="Pfam" id="PF01022">
    <property type="entry name" value="HTH_5"/>
    <property type="match status" value="1"/>
</dbReference>
<dbReference type="InterPro" id="IPR036388">
    <property type="entry name" value="WH-like_DNA-bd_sf"/>
</dbReference>
<dbReference type="AlphaFoldDB" id="A0A382H2Q7"/>
<evidence type="ECO:0000259" key="1">
    <source>
        <dbReference type="PROSITE" id="PS50987"/>
    </source>
</evidence>
<sequence>MLDFVLQGLRAAAEPTRLRLLALCADSELTVTELTEILGQSQPRVSHHLKQLCDAGLLERRQEGTWAFYRVISDGVGKELAQKLLALLPKEDGALILDRERLSKVKQARAVEAQRLFAENAPRWDELRRLYVPEREVELAVKEVFANTHVSDFLDIGTGTGRILDLMADQIDRGVGIDLSRAMLAVARVNLQRPGAQNCQVRHGDMYRMPFTTESFDAVSIHMVLHYSDDPATALLEASRVLRPGGRMAVVDFDRHDLEFLRTEHAHRRLGFTDSEMRGWFEAAGLECETALRLEGEELTVVLWGARRLADSITYSDSLLSRKSLE</sequence>
<dbReference type="Gene3D" id="1.10.10.10">
    <property type="entry name" value="Winged helix-like DNA-binding domain superfamily/Winged helix DNA-binding domain"/>
    <property type="match status" value="1"/>
</dbReference>
<dbReference type="CDD" id="cd00090">
    <property type="entry name" value="HTH_ARSR"/>
    <property type="match status" value="1"/>
</dbReference>
<accession>A0A382H2Q7</accession>
<dbReference type="InterPro" id="IPR011991">
    <property type="entry name" value="ArsR-like_HTH"/>
</dbReference>
<dbReference type="InterPro" id="IPR013216">
    <property type="entry name" value="Methyltransf_11"/>
</dbReference>
<dbReference type="PROSITE" id="PS50987">
    <property type="entry name" value="HTH_ARSR_2"/>
    <property type="match status" value="1"/>
</dbReference>
<dbReference type="SUPFAM" id="SSF46785">
    <property type="entry name" value="Winged helix' DNA-binding domain"/>
    <property type="match status" value="1"/>
</dbReference>
<dbReference type="GO" id="GO:0008757">
    <property type="term" value="F:S-adenosylmethionine-dependent methyltransferase activity"/>
    <property type="evidence" value="ECO:0007669"/>
    <property type="project" value="InterPro"/>
</dbReference>
<reference evidence="2" key="1">
    <citation type="submission" date="2018-05" db="EMBL/GenBank/DDBJ databases">
        <authorList>
            <person name="Lanie J.A."/>
            <person name="Ng W.-L."/>
            <person name="Kazmierczak K.M."/>
            <person name="Andrzejewski T.M."/>
            <person name="Davidsen T.M."/>
            <person name="Wayne K.J."/>
            <person name="Tettelin H."/>
            <person name="Glass J.I."/>
            <person name="Rusch D."/>
            <person name="Podicherti R."/>
            <person name="Tsui H.-C.T."/>
            <person name="Winkler M.E."/>
        </authorList>
    </citation>
    <scope>NUCLEOTIDE SEQUENCE</scope>
</reference>
<dbReference type="InterPro" id="IPR029063">
    <property type="entry name" value="SAM-dependent_MTases_sf"/>
</dbReference>